<dbReference type="GO" id="GO:0004222">
    <property type="term" value="F:metalloendopeptidase activity"/>
    <property type="evidence" value="ECO:0007669"/>
    <property type="project" value="UniProtKB-UniRule"/>
</dbReference>
<dbReference type="InterPro" id="IPR005072">
    <property type="entry name" value="Peptidase_M44"/>
</dbReference>
<evidence type="ECO:0000256" key="8">
    <source>
        <dbReference type="PIRNR" id="PIRNR015679"/>
    </source>
</evidence>
<name>A0A0A7MA76_9POXV</name>
<evidence type="ECO:0000256" key="1">
    <source>
        <dbReference type="ARBA" id="ARBA00001947"/>
    </source>
</evidence>
<keyword evidence="4 8" id="KW-0479">Metal-binding</keyword>
<keyword evidence="10" id="KW-1185">Reference proteome</keyword>
<keyword evidence="3 8" id="KW-0645">Protease</keyword>
<evidence type="ECO:0000256" key="6">
    <source>
        <dbReference type="ARBA" id="ARBA00022833"/>
    </source>
</evidence>
<dbReference type="EC" id="3.4.24.-" evidence="8"/>
<dbReference type="OrthoDB" id="1933at10239"/>
<dbReference type="GO" id="GO:0006508">
    <property type="term" value="P:proteolysis"/>
    <property type="evidence" value="ECO:0007669"/>
    <property type="project" value="UniProtKB-KW"/>
</dbReference>
<dbReference type="InterPro" id="IPR011249">
    <property type="entry name" value="Metalloenz_LuxS/M16"/>
</dbReference>
<evidence type="ECO:0000313" key="9">
    <source>
        <dbReference type="EMBL" id="AIZ77288.1"/>
    </source>
</evidence>
<keyword evidence="7 8" id="KW-0482">Metalloprotease</keyword>
<protein>
    <recommendedName>
        <fullName evidence="8">Metalloendopeptidase</fullName>
        <ecNumber evidence="8">3.4.24.-</ecNumber>
    </recommendedName>
</protein>
<dbReference type="EMBL" id="KM502564">
    <property type="protein sequence ID" value="AIZ77288.1"/>
    <property type="molecule type" value="Genomic_DNA"/>
</dbReference>
<evidence type="ECO:0000256" key="7">
    <source>
        <dbReference type="ARBA" id="ARBA00023049"/>
    </source>
</evidence>
<accession>A0A0A7MA76</accession>
<dbReference type="RefSeq" id="YP_009112776.1">
    <property type="nucleotide sequence ID" value="NC_025963.1"/>
</dbReference>
<comment type="similarity">
    <text evidence="2 8">Belongs to the peptidase M44 family.</text>
</comment>
<dbReference type="Pfam" id="PF03410">
    <property type="entry name" value="Peptidase_M44"/>
    <property type="match status" value="1"/>
</dbReference>
<reference evidence="9 10" key="1">
    <citation type="submission" date="2014-09" db="EMBL/GenBank/DDBJ databases">
        <title>Parapoxvirus (PPV) of red deer reveals sub-clinical infection and confirms a unique species.</title>
        <authorList>
            <person name="Friederichs S."/>
            <person name="Stefan K."/>
            <person name="Helmut B."/>
            <person name="Heike L."/>
            <person name="Mathias B."/>
        </authorList>
    </citation>
    <scope>NUCLEOTIDE SEQUENCE [LARGE SCALE GENOMIC DNA]</scope>
    <source>
        <strain evidence="9">HL953</strain>
    </source>
</reference>
<evidence type="ECO:0000256" key="5">
    <source>
        <dbReference type="ARBA" id="ARBA00022801"/>
    </source>
</evidence>
<dbReference type="PIRSF" id="PIRSF015679">
    <property type="entry name" value="Peptidase_M44"/>
    <property type="match status" value="1"/>
</dbReference>
<dbReference type="KEGG" id="vg:22647435"/>
<dbReference type="Proteomes" id="UP000107385">
    <property type="component" value="Segment"/>
</dbReference>
<organism evidence="9 10">
    <name type="scientific">Parapoxvirus red deer/HL953</name>
    <dbReference type="NCBI Taxonomy" id="1579460"/>
    <lineage>
        <taxon>Viruses</taxon>
        <taxon>Varidnaviria</taxon>
        <taxon>Bamfordvirae</taxon>
        <taxon>Nucleocytoviricota</taxon>
        <taxon>Pokkesviricetes</taxon>
        <taxon>Chitovirales</taxon>
        <taxon>Poxviridae</taxon>
        <taxon>Chordopoxvirinae</taxon>
        <taxon>Parapoxvirus</taxon>
        <taxon>Parapoxvirus reddeerpox</taxon>
        <taxon>Red deerpox virus</taxon>
    </lineage>
</organism>
<dbReference type="GO" id="GO:0019058">
    <property type="term" value="P:viral life cycle"/>
    <property type="evidence" value="ECO:0007669"/>
    <property type="project" value="UniProtKB-UniRule"/>
</dbReference>
<dbReference type="SUPFAM" id="SSF63411">
    <property type="entry name" value="LuxS/MPP-like metallohydrolase"/>
    <property type="match status" value="1"/>
</dbReference>
<dbReference type="GO" id="GO:0008270">
    <property type="term" value="F:zinc ion binding"/>
    <property type="evidence" value="ECO:0007669"/>
    <property type="project" value="UniProtKB-UniRule"/>
</dbReference>
<keyword evidence="5 8" id="KW-0378">Hydrolase</keyword>
<dbReference type="GeneID" id="22647435"/>
<evidence type="ECO:0000313" key="10">
    <source>
        <dbReference type="Proteomes" id="UP000107385"/>
    </source>
</evidence>
<evidence type="ECO:0000256" key="3">
    <source>
        <dbReference type="ARBA" id="ARBA00022670"/>
    </source>
</evidence>
<evidence type="ECO:0000256" key="2">
    <source>
        <dbReference type="ARBA" id="ARBA00007580"/>
    </source>
</evidence>
<keyword evidence="6 8" id="KW-0862">Zinc</keyword>
<sequence>MIVLDNGVRVFLRPAMKRDIYLGISNFGFGRDVGGVLGLAHLLEHVLISFDHRRFLANASTTRNYMSFWCRSLRGRQLEAVRELVSWFFDEAGLRTCFDAVDVRAYAKELENEYYFRNEVLHCFDVLTFLGGGELYNGGRFADLSAAADIRERMSERMRSIAGPAVVVFLRQGSAPAVALLNATFGRLPRAPEVIRPRAVSGAGGKAVMMPTPFYSVLARVDATLENVLAVLALREAYHLFDYETMGEDLYVVLSFVDETDYDGLLRGAKDLPLEAPEHARLRMDSEDYAMNAYLNFPWMSHDILDYESFFVDNAARLVDGLRRDILRAVAERDCVALYPGFTASIFNAQDAQRHRLMMLDLHPPSPEGAAHFRNFADSAPVRLMRKTPASGSVVVRFGDADLLNFVALATALDADGARVRGTFEGIRFQHRLSTEDMDAIMESDAFMKFSRSRPAAAYQYMFLDFFASERSLQDILEHRSSAAPRREAMPHLVFDRRTRYDAIARASFVCGVIKGRALCKERVEALMWRMKRLGIIYSLDHVQLKSPSTFYVFAFSLSPEETFRCMARCPGVVSYCLVVAKRGPIDDFSAVTKTVVLRMGDRTR</sequence>
<comment type="cofactor">
    <cofactor evidence="1 8">
        <name>Zn(2+)</name>
        <dbReference type="ChEBI" id="CHEBI:29105"/>
    </cofactor>
</comment>
<evidence type="ECO:0000256" key="4">
    <source>
        <dbReference type="ARBA" id="ARBA00022723"/>
    </source>
</evidence>
<proteinExistence type="inferred from homology"/>